<protein>
    <submittedName>
        <fullName evidence="4">Response regulator</fullName>
    </submittedName>
</protein>
<dbReference type="EMBL" id="JAICCF010000004">
    <property type="protein sequence ID" value="MBW8687069.1"/>
    <property type="molecule type" value="Genomic_DNA"/>
</dbReference>
<dbReference type="InterPro" id="IPR001789">
    <property type="entry name" value="Sig_transdc_resp-reg_receiver"/>
</dbReference>
<evidence type="ECO:0000313" key="5">
    <source>
        <dbReference type="Proteomes" id="UP000812961"/>
    </source>
</evidence>
<evidence type="ECO:0000259" key="3">
    <source>
        <dbReference type="PROSITE" id="PS50110"/>
    </source>
</evidence>
<feature type="modified residue" description="4-aspartylphosphate" evidence="2">
    <location>
        <position position="51"/>
    </location>
</feature>
<dbReference type="SUPFAM" id="SSF52172">
    <property type="entry name" value="CheY-like"/>
    <property type="match status" value="1"/>
</dbReference>
<feature type="domain" description="Response regulatory" evidence="3">
    <location>
        <begin position="3"/>
        <end position="116"/>
    </location>
</feature>
<dbReference type="InterPro" id="IPR011006">
    <property type="entry name" value="CheY-like_superfamily"/>
</dbReference>
<evidence type="ECO:0000256" key="2">
    <source>
        <dbReference type="PROSITE-ProRule" id="PRU00169"/>
    </source>
</evidence>
<reference evidence="4 5" key="1">
    <citation type="submission" date="2021-08" db="EMBL/GenBank/DDBJ databases">
        <title>The genome sequence of Chitinophaga sp. B61.</title>
        <authorList>
            <person name="Zhang X."/>
        </authorList>
    </citation>
    <scope>NUCLEOTIDE SEQUENCE [LARGE SCALE GENOMIC DNA]</scope>
    <source>
        <strain evidence="4 5">B61</strain>
    </source>
</reference>
<gene>
    <name evidence="4" type="ORF">K1Y79_22220</name>
</gene>
<proteinExistence type="predicted"/>
<accession>A0ABS7GH96</accession>
<organism evidence="4 5">
    <name type="scientific">Chitinophaga rhizophila</name>
    <dbReference type="NCBI Taxonomy" id="2866212"/>
    <lineage>
        <taxon>Bacteria</taxon>
        <taxon>Pseudomonadati</taxon>
        <taxon>Bacteroidota</taxon>
        <taxon>Chitinophagia</taxon>
        <taxon>Chitinophagales</taxon>
        <taxon>Chitinophagaceae</taxon>
        <taxon>Chitinophaga</taxon>
    </lineage>
</organism>
<dbReference type="Proteomes" id="UP000812961">
    <property type="component" value="Unassembled WGS sequence"/>
</dbReference>
<name>A0ABS7GH96_9BACT</name>
<dbReference type="Gene3D" id="3.40.50.2300">
    <property type="match status" value="1"/>
</dbReference>
<comment type="caution">
    <text evidence="4">The sequence shown here is derived from an EMBL/GenBank/DDBJ whole genome shotgun (WGS) entry which is preliminary data.</text>
</comment>
<keyword evidence="5" id="KW-1185">Reference proteome</keyword>
<evidence type="ECO:0000256" key="1">
    <source>
        <dbReference type="ARBA" id="ARBA00022553"/>
    </source>
</evidence>
<dbReference type="RefSeq" id="WP_220252396.1">
    <property type="nucleotide sequence ID" value="NZ_JAICCF010000004.1"/>
</dbReference>
<evidence type="ECO:0000313" key="4">
    <source>
        <dbReference type="EMBL" id="MBW8687069.1"/>
    </source>
</evidence>
<dbReference type="PANTHER" id="PTHR44591:SF3">
    <property type="entry name" value="RESPONSE REGULATORY DOMAIN-CONTAINING PROTEIN"/>
    <property type="match status" value="1"/>
</dbReference>
<dbReference type="SMART" id="SM00448">
    <property type="entry name" value="REC"/>
    <property type="match status" value="1"/>
</dbReference>
<dbReference type="Pfam" id="PF00072">
    <property type="entry name" value="Response_reg"/>
    <property type="match status" value="1"/>
</dbReference>
<dbReference type="InterPro" id="IPR050595">
    <property type="entry name" value="Bact_response_regulator"/>
</dbReference>
<sequence>MKHIVVVEDDESIRFIFGIALKPGLYDLTLLATCDAIMNEEVEAPELFVLDKQLSGVNGLDVCRFIKSSGKYGHVPVILVSAAPDIFEHAREAGAEGALMKPFSLRDLRETVSHYSTYTCTTTVAMG</sequence>
<dbReference type="PROSITE" id="PS50110">
    <property type="entry name" value="RESPONSE_REGULATORY"/>
    <property type="match status" value="1"/>
</dbReference>
<keyword evidence="1 2" id="KW-0597">Phosphoprotein</keyword>
<dbReference type="PANTHER" id="PTHR44591">
    <property type="entry name" value="STRESS RESPONSE REGULATOR PROTEIN 1"/>
    <property type="match status" value="1"/>
</dbReference>